<dbReference type="AlphaFoldDB" id="R0LK23"/>
<accession>R0LK23</accession>
<organism evidence="1 2">
    <name type="scientific">Anas platyrhynchos</name>
    <name type="common">Mallard</name>
    <name type="synonym">Anas boschas</name>
    <dbReference type="NCBI Taxonomy" id="8839"/>
    <lineage>
        <taxon>Eukaryota</taxon>
        <taxon>Metazoa</taxon>
        <taxon>Chordata</taxon>
        <taxon>Craniata</taxon>
        <taxon>Vertebrata</taxon>
        <taxon>Euteleostomi</taxon>
        <taxon>Archelosauria</taxon>
        <taxon>Archosauria</taxon>
        <taxon>Dinosauria</taxon>
        <taxon>Saurischia</taxon>
        <taxon>Theropoda</taxon>
        <taxon>Coelurosauria</taxon>
        <taxon>Aves</taxon>
        <taxon>Neognathae</taxon>
        <taxon>Galloanserae</taxon>
        <taxon>Anseriformes</taxon>
        <taxon>Anatidae</taxon>
        <taxon>Anatinae</taxon>
        <taxon>Anas</taxon>
    </lineage>
</organism>
<protein>
    <submittedName>
        <fullName evidence="1">Uncharacterized protein</fullName>
    </submittedName>
</protein>
<proteinExistence type="predicted"/>
<evidence type="ECO:0000313" key="2">
    <source>
        <dbReference type="Proteomes" id="UP000296049"/>
    </source>
</evidence>
<reference evidence="2" key="1">
    <citation type="journal article" date="2013" name="Nat. Genet.">
        <title>The duck genome and transcriptome provide insight into an avian influenza virus reservoir species.</title>
        <authorList>
            <person name="Huang Y."/>
            <person name="Li Y."/>
            <person name="Burt D.W."/>
            <person name="Chen H."/>
            <person name="Zhang Y."/>
            <person name="Qian W."/>
            <person name="Kim H."/>
            <person name="Gan S."/>
            <person name="Zhao Y."/>
            <person name="Li J."/>
            <person name="Yi K."/>
            <person name="Feng H."/>
            <person name="Zhu P."/>
            <person name="Li B."/>
            <person name="Liu Q."/>
            <person name="Fairley S."/>
            <person name="Magor K.E."/>
            <person name="Du Z."/>
            <person name="Hu X."/>
            <person name="Goodman L."/>
            <person name="Tafer H."/>
            <person name="Vignal A."/>
            <person name="Lee T."/>
            <person name="Kim K.W."/>
            <person name="Sheng Z."/>
            <person name="An Y."/>
            <person name="Searle S."/>
            <person name="Herrero J."/>
            <person name="Groenen M.A."/>
            <person name="Crooijmans R.P."/>
            <person name="Faraut T."/>
            <person name="Cai Q."/>
            <person name="Webster R.G."/>
            <person name="Aldridge J.R."/>
            <person name="Warren W.C."/>
            <person name="Bartschat S."/>
            <person name="Kehr S."/>
            <person name="Marz M."/>
            <person name="Stadler P.F."/>
            <person name="Smith J."/>
            <person name="Kraus R.H."/>
            <person name="Zhao Y."/>
            <person name="Ren L."/>
            <person name="Fei J."/>
            <person name="Morisson M."/>
            <person name="Kaiser P."/>
            <person name="Griffin D.K."/>
            <person name="Rao M."/>
            <person name="Pitel F."/>
            <person name="Wang J."/>
            <person name="Li N."/>
        </authorList>
    </citation>
    <scope>NUCLEOTIDE SEQUENCE [LARGE SCALE GENOMIC DNA]</scope>
</reference>
<gene>
    <name evidence="1" type="ORF">Anapl_05908</name>
</gene>
<dbReference type="EMBL" id="KB743167">
    <property type="protein sequence ID" value="EOB00758.1"/>
    <property type="molecule type" value="Genomic_DNA"/>
</dbReference>
<name>R0LK23_ANAPL</name>
<evidence type="ECO:0000313" key="1">
    <source>
        <dbReference type="EMBL" id="EOB00758.1"/>
    </source>
</evidence>
<keyword evidence="2" id="KW-1185">Reference proteome</keyword>
<dbReference type="Proteomes" id="UP000296049">
    <property type="component" value="Unassembled WGS sequence"/>
</dbReference>
<sequence length="851" mass="94969">MKPVLCPSFLALQYPKTLREVTSGGQWDMVRHYCWNHLLAVKEEGKQEIETRLLIFSETKILKIVRNLQYVQKSGQDAGYWRPHNSSKYLISPQSIRGSSSPAENPTTSFCVGTSHLVGNQDMGEKEAMLQHKKEVLRAALNPFGVRSQKRKRVAGLPVSIGCNYWQQCRGAIRLCERRSTSHGLEICLWIFEETVTRVCTLSISGLRCFSFMAKSLNFLVRPYTGKTSVELMKILSLPLFLLASVQENPLAFSASHPNGKLNPKGKREEIKVLLYGGGQNLSFHSGVSHFVFGLVLAAASTRPERGMQRLFRGYCSFYSIVQPSEQPVHLITGACSNVGGSEQKQVCASPPTASLPFKPMNTLPIQTLLHKQDAEEDENQYSNRPGITLTKPMYAYTYIDVYACLPVDHCFIERNIQKHYSKNVCLIGLYCYREAVSYGQLKENSNLLLQCDRSLSSTPYQSSPGLLKTKRDELVFVLVVEERAAVAGALANRPFCAQVDAQKRLLKICPQHGAAAVGQLKAVRARVSWGTQREEIQEQVAVGAPHHLSEERFAVPHRSDGRRWFALGTGSHLLPREDFLPPGRQLLSEFPRLLGAPRFSQTTGGKDSLPFLQHTQRNVFPYLSSALKVGGNTEELGCDVKLQLFFLEMVCECNKKYSGGEKGGEKKKKINLLMVLWAAFPLLSGVRGLRAAVQRQGNGAVRPCHVAPSPFPYSGYLIPLGIFAAVAGTQLLVRVWGSWLRAIFKDPFHLIFLAFNQLPFYLKGQRVYRQTVCEITFEAFWASPKQTFTSCSRGSQQASITVLKMLEKGVNLEGEGQERNRSSEAEAVIAHLVVVPLPDHFNLVRADTAL</sequence>